<reference evidence="1 2" key="1">
    <citation type="journal article" date="2015" name="Genome Biol. Evol.">
        <title>Phylogenomic analyses indicate that early fungi evolved digesting cell walls of algal ancestors of land plants.</title>
        <authorList>
            <person name="Chang Y."/>
            <person name="Wang S."/>
            <person name="Sekimoto S."/>
            <person name="Aerts A.L."/>
            <person name="Choi C."/>
            <person name="Clum A."/>
            <person name="LaButti K.M."/>
            <person name="Lindquist E.A."/>
            <person name="Yee Ngan C."/>
            <person name="Ohm R.A."/>
            <person name="Salamov A.A."/>
            <person name="Grigoriev I.V."/>
            <person name="Spatafora J.W."/>
            <person name="Berbee M.L."/>
        </authorList>
    </citation>
    <scope>NUCLEOTIDE SEQUENCE [LARGE SCALE GENOMIC DNA]</scope>
    <source>
        <strain evidence="1 2">JEL478</strain>
    </source>
</reference>
<keyword evidence="2" id="KW-1185">Reference proteome</keyword>
<protein>
    <submittedName>
        <fullName evidence="1">Uncharacterized protein</fullName>
    </submittedName>
</protein>
<sequence>MAVCLLTWYAGANDDGDVWIINSQSKDGTGLNDDHNLLDICYSFDESVTVVPEAKRWFQ</sequence>
<evidence type="ECO:0000313" key="1">
    <source>
        <dbReference type="EMBL" id="KXS17904.1"/>
    </source>
</evidence>
<proteinExistence type="predicted"/>
<name>A0A139AMU3_GONPJ</name>
<evidence type="ECO:0000313" key="2">
    <source>
        <dbReference type="Proteomes" id="UP000070544"/>
    </source>
</evidence>
<dbReference type="EMBL" id="KQ965744">
    <property type="protein sequence ID" value="KXS17904.1"/>
    <property type="molecule type" value="Genomic_DNA"/>
</dbReference>
<organism evidence="1 2">
    <name type="scientific">Gonapodya prolifera (strain JEL478)</name>
    <name type="common">Monoblepharis prolifera</name>
    <dbReference type="NCBI Taxonomy" id="1344416"/>
    <lineage>
        <taxon>Eukaryota</taxon>
        <taxon>Fungi</taxon>
        <taxon>Fungi incertae sedis</taxon>
        <taxon>Chytridiomycota</taxon>
        <taxon>Chytridiomycota incertae sedis</taxon>
        <taxon>Monoblepharidomycetes</taxon>
        <taxon>Monoblepharidales</taxon>
        <taxon>Gonapodyaceae</taxon>
        <taxon>Gonapodya</taxon>
    </lineage>
</organism>
<dbReference type="AlphaFoldDB" id="A0A139AMU3"/>
<accession>A0A139AMU3</accession>
<gene>
    <name evidence="1" type="ORF">M427DRAFT_133075</name>
</gene>
<dbReference type="Proteomes" id="UP000070544">
    <property type="component" value="Unassembled WGS sequence"/>
</dbReference>